<evidence type="ECO:0000256" key="2">
    <source>
        <dbReference type="ARBA" id="ARBA00004906"/>
    </source>
</evidence>
<dbReference type="Pfam" id="PF21362">
    <property type="entry name" value="Sina_RING"/>
    <property type="match status" value="1"/>
</dbReference>
<dbReference type="EC" id="2.3.2.27" evidence="4"/>
<keyword evidence="5" id="KW-0808">Transferase</keyword>
<dbReference type="KEGG" id="sita:101760529"/>
<comment type="similarity">
    <text evidence="3">Belongs to the SINA (Seven in absentia) family.</text>
</comment>
<feature type="domain" description="SIAH-type" evidence="12">
    <location>
        <begin position="138"/>
        <end position="196"/>
    </location>
</feature>
<dbReference type="InterPro" id="IPR013010">
    <property type="entry name" value="Znf_SIAH"/>
</dbReference>
<evidence type="ECO:0000313" key="13">
    <source>
        <dbReference type="EMBL" id="RCV15163.1"/>
    </source>
</evidence>
<dbReference type="PANTHER" id="PTHR10315:SF90">
    <property type="entry name" value="RING-TYPE E3 UBIQUITIN TRANSFERASE"/>
    <property type="match status" value="1"/>
</dbReference>
<name>A0A368QBA7_SETIT</name>
<dbReference type="AlphaFoldDB" id="A0A368QBA7"/>
<keyword evidence="7 10" id="KW-0863">Zinc-finger</keyword>
<dbReference type="GO" id="GO:0008270">
    <property type="term" value="F:zinc ion binding"/>
    <property type="evidence" value="ECO:0007669"/>
    <property type="project" value="UniProtKB-KW"/>
</dbReference>
<comment type="catalytic activity">
    <reaction evidence="1">
        <text>S-ubiquitinyl-[E2 ubiquitin-conjugating enzyme]-L-cysteine + [acceptor protein]-L-lysine = [E2 ubiquitin-conjugating enzyme]-L-cysteine + N(6)-ubiquitinyl-[acceptor protein]-L-lysine.</text>
        <dbReference type="EC" id="2.3.2.27"/>
    </reaction>
</comment>
<feature type="compositionally biased region" description="Basic and acidic residues" evidence="11">
    <location>
        <begin position="1"/>
        <end position="25"/>
    </location>
</feature>
<evidence type="ECO:0000256" key="9">
    <source>
        <dbReference type="ARBA" id="ARBA00022833"/>
    </source>
</evidence>
<dbReference type="STRING" id="4555.A0A368QBA7"/>
<keyword evidence="9" id="KW-0862">Zinc</keyword>
<reference evidence="13" key="1">
    <citation type="journal article" date="2012" name="Nat. Biotechnol.">
        <title>Reference genome sequence of the model plant Setaria.</title>
        <authorList>
            <person name="Bennetzen J.L."/>
            <person name="Schmutz J."/>
            <person name="Wang H."/>
            <person name="Percifield R."/>
            <person name="Hawkins J."/>
            <person name="Pontaroli A.C."/>
            <person name="Estep M."/>
            <person name="Feng L."/>
            <person name="Vaughn J.N."/>
            <person name="Grimwood J."/>
            <person name="Jenkins J."/>
            <person name="Barry K."/>
            <person name="Lindquist E."/>
            <person name="Hellsten U."/>
            <person name="Deshpande S."/>
            <person name="Wang X."/>
            <person name="Wu X."/>
            <person name="Mitros T."/>
            <person name="Triplett J."/>
            <person name="Yang X."/>
            <person name="Ye C.Y."/>
            <person name="Mauro-Herrera M."/>
            <person name="Wang L."/>
            <person name="Li P."/>
            <person name="Sharma M."/>
            <person name="Sharma R."/>
            <person name="Ronald P.C."/>
            <person name="Panaud O."/>
            <person name="Kellogg E.A."/>
            <person name="Brutnell T.P."/>
            <person name="Doust A.N."/>
            <person name="Tuskan G.A."/>
            <person name="Rokhsar D."/>
            <person name="Devos K.M."/>
        </authorList>
    </citation>
    <scope>NUCLEOTIDE SEQUENCE [LARGE SCALE GENOMIC DNA]</scope>
    <source>
        <strain evidence="13">Yugu1</strain>
    </source>
</reference>
<dbReference type="Gene3D" id="3.30.40.10">
    <property type="entry name" value="Zinc/RING finger domain, C3HC4 (zinc finger)"/>
    <property type="match status" value="1"/>
</dbReference>
<reference evidence="13" key="2">
    <citation type="submission" date="2015-07" db="EMBL/GenBank/DDBJ databases">
        <authorList>
            <person name="Noorani M."/>
        </authorList>
    </citation>
    <scope>NUCLEOTIDE SEQUENCE</scope>
    <source>
        <strain evidence="13">Yugu1</strain>
    </source>
</reference>
<accession>A0A368QBA7</accession>
<proteinExistence type="inferred from homology"/>
<feature type="region of interest" description="Disordered" evidence="11">
    <location>
        <begin position="1"/>
        <end position="60"/>
    </location>
</feature>
<dbReference type="Pfam" id="PF21361">
    <property type="entry name" value="Sina_ZnF"/>
    <property type="match status" value="1"/>
</dbReference>
<dbReference type="InterPro" id="IPR052088">
    <property type="entry name" value="E3_ubiquitin-ligase_SINA"/>
</dbReference>
<comment type="pathway">
    <text evidence="2">Protein modification; protein ubiquitination.</text>
</comment>
<evidence type="ECO:0000256" key="11">
    <source>
        <dbReference type="SAM" id="MobiDB-lite"/>
    </source>
</evidence>
<dbReference type="PANTHER" id="PTHR10315">
    <property type="entry name" value="E3 UBIQUITIN PROTEIN LIGASE SIAH"/>
    <property type="match status" value="1"/>
</dbReference>
<gene>
    <name evidence="13" type="ORF">SETIT_3G036000v2</name>
</gene>
<dbReference type="InterPro" id="IPR049548">
    <property type="entry name" value="Sina-like_RING"/>
</dbReference>
<dbReference type="PROSITE" id="PS51081">
    <property type="entry name" value="ZF_SIAH"/>
    <property type="match status" value="1"/>
</dbReference>
<dbReference type="InterPro" id="IPR013083">
    <property type="entry name" value="Znf_RING/FYVE/PHD"/>
</dbReference>
<protein>
    <recommendedName>
        <fullName evidence="4">RING-type E3 ubiquitin transferase</fullName>
        <ecNumber evidence="4">2.3.2.27</ecNumber>
    </recommendedName>
</protein>
<dbReference type="GO" id="GO:0016567">
    <property type="term" value="P:protein ubiquitination"/>
    <property type="evidence" value="ECO:0007669"/>
    <property type="project" value="UniProtKB-UniPathway"/>
</dbReference>
<evidence type="ECO:0000256" key="8">
    <source>
        <dbReference type="ARBA" id="ARBA00022786"/>
    </source>
</evidence>
<sequence length="346" mass="38176">MVRLRAGESFKAGEERRWKVHETAGKRATTTRATPGVRKKSKGSGSPDAATPASRERPGRAAAAAAAAAGDATVEDTDALDCGVCFLPLKPPIFQCDEGHVVCSPCREKLAPKGRCHVCGIATHNYHRCHAMERLVESICVPCPNAAHGCGARPAYYDQHVHCQTCPHAPRRCPGKDCSFLGSTEALLDHFTGAHGWPSTTEIRAFETCSIPLYDGFNFILVEDDEDDDDHFTTTSSSSRYLLLLNVMRQPLGHSITVHFIGQELRSEGLRCVLSYSRVQYHPDRHKFLGSHSLQSEINVECMDLADRLPDPADCFQFIVPDSVLRNIDKKDAMHIEVRVDIINLE</sequence>
<dbReference type="OrthoDB" id="615741at2759"/>
<evidence type="ECO:0000256" key="10">
    <source>
        <dbReference type="PROSITE-ProRule" id="PRU00455"/>
    </source>
</evidence>
<evidence type="ECO:0000256" key="5">
    <source>
        <dbReference type="ARBA" id="ARBA00022679"/>
    </source>
</evidence>
<evidence type="ECO:0000256" key="3">
    <source>
        <dbReference type="ARBA" id="ARBA00009119"/>
    </source>
</evidence>
<evidence type="ECO:0000259" key="12">
    <source>
        <dbReference type="PROSITE" id="PS51081"/>
    </source>
</evidence>
<keyword evidence="8" id="KW-0833">Ubl conjugation pathway</keyword>
<evidence type="ECO:0000256" key="7">
    <source>
        <dbReference type="ARBA" id="ARBA00022771"/>
    </source>
</evidence>
<organism evidence="13">
    <name type="scientific">Setaria italica</name>
    <name type="common">Foxtail millet</name>
    <name type="synonym">Panicum italicum</name>
    <dbReference type="NCBI Taxonomy" id="4555"/>
    <lineage>
        <taxon>Eukaryota</taxon>
        <taxon>Viridiplantae</taxon>
        <taxon>Streptophyta</taxon>
        <taxon>Embryophyta</taxon>
        <taxon>Tracheophyta</taxon>
        <taxon>Spermatophyta</taxon>
        <taxon>Magnoliopsida</taxon>
        <taxon>Liliopsida</taxon>
        <taxon>Poales</taxon>
        <taxon>Poaceae</taxon>
        <taxon>PACMAD clade</taxon>
        <taxon>Panicoideae</taxon>
        <taxon>Panicodae</taxon>
        <taxon>Paniceae</taxon>
        <taxon>Cenchrinae</taxon>
        <taxon>Setaria</taxon>
    </lineage>
</organism>
<dbReference type="GO" id="GO:0061630">
    <property type="term" value="F:ubiquitin protein ligase activity"/>
    <property type="evidence" value="ECO:0007669"/>
    <property type="project" value="UniProtKB-EC"/>
</dbReference>
<dbReference type="CDD" id="cd16571">
    <property type="entry name" value="RING-HC_SIAHs"/>
    <property type="match status" value="1"/>
</dbReference>
<dbReference type="SUPFAM" id="SSF49599">
    <property type="entry name" value="TRAF domain-like"/>
    <property type="match status" value="1"/>
</dbReference>
<evidence type="ECO:0000256" key="4">
    <source>
        <dbReference type="ARBA" id="ARBA00012483"/>
    </source>
</evidence>
<evidence type="ECO:0000256" key="6">
    <source>
        <dbReference type="ARBA" id="ARBA00022723"/>
    </source>
</evidence>
<dbReference type="UniPathway" id="UPA00143"/>
<evidence type="ECO:0000256" key="1">
    <source>
        <dbReference type="ARBA" id="ARBA00000900"/>
    </source>
</evidence>
<dbReference type="EMBL" id="CM003530">
    <property type="protein sequence ID" value="RCV15163.1"/>
    <property type="molecule type" value="Genomic_DNA"/>
</dbReference>
<keyword evidence="6" id="KW-0479">Metal-binding</keyword>